<dbReference type="RefSeq" id="XP_020750771.1">
    <property type="nucleotide sequence ID" value="XM_020895112.2"/>
</dbReference>
<dbReference type="Pfam" id="PF15085">
    <property type="entry name" value="NPFF"/>
    <property type="match status" value="1"/>
</dbReference>
<dbReference type="InterPro" id="IPR008065">
    <property type="entry name" value="NPFF"/>
</dbReference>
<dbReference type="GO" id="GO:0001664">
    <property type="term" value="F:G protein-coupled receptor binding"/>
    <property type="evidence" value="ECO:0007669"/>
    <property type="project" value="TreeGrafter"/>
</dbReference>
<dbReference type="GO" id="GO:0060079">
    <property type="term" value="P:excitatory postsynaptic potential"/>
    <property type="evidence" value="ECO:0007669"/>
    <property type="project" value="TreeGrafter"/>
</dbReference>
<dbReference type="PANTHER" id="PTHR15044:SF0">
    <property type="entry name" value="PRO-FMRFAMIDE-RELATED NEUROPEPTIDE FF"/>
    <property type="match status" value="1"/>
</dbReference>
<dbReference type="GO" id="GO:0005615">
    <property type="term" value="C:extracellular space"/>
    <property type="evidence" value="ECO:0007669"/>
    <property type="project" value="TreeGrafter"/>
</dbReference>
<dbReference type="GO" id="GO:0030425">
    <property type="term" value="C:dendrite"/>
    <property type="evidence" value="ECO:0007669"/>
    <property type="project" value="TreeGrafter"/>
</dbReference>
<dbReference type="GO" id="GO:0043204">
    <property type="term" value="C:perikaryon"/>
    <property type="evidence" value="ECO:0007669"/>
    <property type="project" value="TreeGrafter"/>
</dbReference>
<reference evidence="3" key="2">
    <citation type="submission" date="2025-08" db="UniProtKB">
        <authorList>
            <consortium name="RefSeq"/>
        </authorList>
    </citation>
    <scope>IDENTIFICATION</scope>
    <source>
        <tissue evidence="3">Tongue muscle</tissue>
    </source>
</reference>
<dbReference type="GO" id="GO:0098794">
    <property type="term" value="C:postsynapse"/>
    <property type="evidence" value="ECO:0007669"/>
    <property type="project" value="GOC"/>
</dbReference>
<organism evidence="2 3">
    <name type="scientific">Odocoileus virginianus</name>
    <name type="common">White-tailed deer</name>
    <dbReference type="NCBI Taxonomy" id="9874"/>
    <lineage>
        <taxon>Eukaryota</taxon>
        <taxon>Metazoa</taxon>
        <taxon>Chordata</taxon>
        <taxon>Craniata</taxon>
        <taxon>Vertebrata</taxon>
        <taxon>Euteleostomi</taxon>
        <taxon>Mammalia</taxon>
        <taxon>Eutheria</taxon>
        <taxon>Laurasiatheria</taxon>
        <taxon>Artiodactyla</taxon>
        <taxon>Ruminantia</taxon>
        <taxon>Pecora</taxon>
        <taxon>Cervidae</taxon>
        <taxon>Odocoileinae</taxon>
        <taxon>Odocoileus</taxon>
    </lineage>
</organism>
<dbReference type="GeneID" id="110138241"/>
<dbReference type="AlphaFoldDB" id="A0A6J0XP56"/>
<reference evidence="2" key="1">
    <citation type="journal article" date="2022" name="J. Hered.">
        <title>A De Novo Chromosome-Level Genome Assembly of the White-Tailed Deer, Odocoileus Virginianus.</title>
        <authorList>
            <person name="London E.W."/>
            <person name="Roca A.L."/>
            <person name="Novakofski J.E."/>
            <person name="Mateus-Pinilla N.E."/>
        </authorList>
    </citation>
    <scope>NUCLEOTIDE SEQUENCE [LARGE SCALE GENOMIC DNA]</scope>
</reference>
<evidence type="ECO:0000256" key="1">
    <source>
        <dbReference type="SAM" id="MobiDB-lite"/>
    </source>
</evidence>
<dbReference type="GO" id="GO:0005184">
    <property type="term" value="F:neuropeptide hormone activity"/>
    <property type="evidence" value="ECO:0007669"/>
    <property type="project" value="InterPro"/>
</dbReference>
<dbReference type="FunCoup" id="A0A6J0XP56">
    <property type="interactions" value="14"/>
</dbReference>
<dbReference type="KEGG" id="ovr:110138241"/>
<dbReference type="OrthoDB" id="8878267at2759"/>
<dbReference type="GO" id="GO:0043679">
    <property type="term" value="C:axon terminus"/>
    <property type="evidence" value="ECO:0007669"/>
    <property type="project" value="TreeGrafter"/>
</dbReference>
<dbReference type="PANTHER" id="PTHR15044">
    <property type="entry name" value="NEUROPEPTIDE FF"/>
    <property type="match status" value="1"/>
</dbReference>
<dbReference type="InParanoid" id="A0A6J0XP56"/>
<proteinExistence type="predicted"/>
<dbReference type="Proteomes" id="UP001652640">
    <property type="component" value="Chromosome 24"/>
</dbReference>
<evidence type="ECO:0000313" key="3">
    <source>
        <dbReference type="RefSeq" id="XP_020750771.1"/>
    </source>
</evidence>
<keyword evidence="2" id="KW-1185">Reference proteome</keyword>
<dbReference type="GO" id="GO:0007218">
    <property type="term" value="P:neuropeptide signaling pathway"/>
    <property type="evidence" value="ECO:0007669"/>
    <property type="project" value="UniProtKB-KW"/>
</dbReference>
<dbReference type="PRINTS" id="PR01682">
    <property type="entry name" value="FMRFAMIDEPEP"/>
</dbReference>
<evidence type="ECO:0000313" key="2">
    <source>
        <dbReference type="Proteomes" id="UP001652640"/>
    </source>
</evidence>
<accession>A0A6J0XP56</accession>
<name>A0A6J0XP56_ODOVR</name>
<protein>
    <submittedName>
        <fullName evidence="3">Pro-FMRFamide-related neuropeptide FF</fullName>
    </submittedName>
</protein>
<feature type="region of interest" description="Disordered" evidence="1">
    <location>
        <begin position="63"/>
        <end position="91"/>
    </location>
</feature>
<keyword evidence="3" id="KW-0527">Neuropeptide</keyword>
<gene>
    <name evidence="3" type="primary">NPFF</name>
</gene>
<sequence length="155" mass="17040">MELCISIAFSRFPLRRLWEVRNRGTAGIRGGCGHSKADGSMDARQAAALLLVLLLVTEWSHAEGPGGRDGGDQIFMEEDSGAHPPQDAQTPRSLLRSLLQAMQRPGRSPAFLFQPQRFGRNTRGSWSNKRLTPRAGEGPSSPFWSLAAPQRFGKK</sequence>
<feature type="region of interest" description="Disordered" evidence="1">
    <location>
        <begin position="106"/>
        <end position="155"/>
    </location>
</feature>